<keyword evidence="2" id="KW-1185">Reference proteome</keyword>
<evidence type="ECO:0000313" key="1">
    <source>
        <dbReference type="EMBL" id="KAH6933972.1"/>
    </source>
</evidence>
<accession>A0ACB7SIS4</accession>
<dbReference type="Proteomes" id="UP000821845">
    <property type="component" value="Chromosome 4"/>
</dbReference>
<gene>
    <name evidence="1" type="ORF">HPB50_019360</name>
</gene>
<sequence>MSSAEPNEDKAKPQESPGVRPNRGSALSSAVGSSPVSPGAPARPVTLAALEETVYLILGHGAYQRRFLQCCAVGATVALMQYLAYLLIGQRVDHWCQPPDELAHLSADDWKNMSIPVDAEGNYSQCTVYTMSSSPSKDNSLGSRQRAWKINLFFNQLQDEEHGKKAIESCYKWDYDISDWRNSIVSRFDLVCERRYLYDLSTVVPPLVYALLSPVAGLASDRLGRKPVTCACSCVFLAGAVGCSAAVNYPFFFINRILVLASASATYLVTFILLYEVTGKEERWLYTLLHTAVAGTIVPPMMHLLAEAKPSWMISHAFLIAPSTVYAAMTFYLDESPAWLLATWRTREAEVAVLAAAKLNWHGREEGQAGITTVARGDEQAEARRRLPSVGS</sequence>
<dbReference type="EMBL" id="CM023484">
    <property type="protein sequence ID" value="KAH6933972.1"/>
    <property type="molecule type" value="Genomic_DNA"/>
</dbReference>
<proteinExistence type="predicted"/>
<comment type="caution">
    <text evidence="1">The sequence shown here is derived from an EMBL/GenBank/DDBJ whole genome shotgun (WGS) entry which is preliminary data.</text>
</comment>
<organism evidence="1 2">
    <name type="scientific">Hyalomma asiaticum</name>
    <name type="common">Tick</name>
    <dbReference type="NCBI Taxonomy" id="266040"/>
    <lineage>
        <taxon>Eukaryota</taxon>
        <taxon>Metazoa</taxon>
        <taxon>Ecdysozoa</taxon>
        <taxon>Arthropoda</taxon>
        <taxon>Chelicerata</taxon>
        <taxon>Arachnida</taxon>
        <taxon>Acari</taxon>
        <taxon>Parasitiformes</taxon>
        <taxon>Ixodida</taxon>
        <taxon>Ixodoidea</taxon>
        <taxon>Ixodidae</taxon>
        <taxon>Hyalomminae</taxon>
        <taxon>Hyalomma</taxon>
    </lineage>
</organism>
<protein>
    <submittedName>
        <fullName evidence="1">Uncharacterized protein</fullName>
    </submittedName>
</protein>
<name>A0ACB7SIS4_HYAAI</name>
<evidence type="ECO:0000313" key="2">
    <source>
        <dbReference type="Proteomes" id="UP000821845"/>
    </source>
</evidence>
<reference evidence="1" key="1">
    <citation type="submission" date="2020-05" db="EMBL/GenBank/DDBJ databases">
        <title>Large-scale comparative analyses of tick genomes elucidate their genetic diversity and vector capacities.</title>
        <authorList>
            <person name="Jia N."/>
            <person name="Wang J."/>
            <person name="Shi W."/>
            <person name="Du L."/>
            <person name="Sun Y."/>
            <person name="Zhan W."/>
            <person name="Jiang J."/>
            <person name="Wang Q."/>
            <person name="Zhang B."/>
            <person name="Ji P."/>
            <person name="Sakyi L.B."/>
            <person name="Cui X."/>
            <person name="Yuan T."/>
            <person name="Jiang B."/>
            <person name="Yang W."/>
            <person name="Lam T.T.-Y."/>
            <person name="Chang Q."/>
            <person name="Ding S."/>
            <person name="Wang X."/>
            <person name="Zhu J."/>
            <person name="Ruan X."/>
            <person name="Zhao L."/>
            <person name="Wei J."/>
            <person name="Que T."/>
            <person name="Du C."/>
            <person name="Cheng J."/>
            <person name="Dai P."/>
            <person name="Han X."/>
            <person name="Huang E."/>
            <person name="Gao Y."/>
            <person name="Liu J."/>
            <person name="Shao H."/>
            <person name="Ye R."/>
            <person name="Li L."/>
            <person name="Wei W."/>
            <person name="Wang X."/>
            <person name="Wang C."/>
            <person name="Yang T."/>
            <person name="Huo Q."/>
            <person name="Li W."/>
            <person name="Guo W."/>
            <person name="Chen H."/>
            <person name="Zhou L."/>
            <person name="Ni X."/>
            <person name="Tian J."/>
            <person name="Zhou Y."/>
            <person name="Sheng Y."/>
            <person name="Liu T."/>
            <person name="Pan Y."/>
            <person name="Xia L."/>
            <person name="Li J."/>
            <person name="Zhao F."/>
            <person name="Cao W."/>
        </authorList>
    </citation>
    <scope>NUCLEOTIDE SEQUENCE</scope>
    <source>
        <strain evidence="1">Hyas-2018</strain>
    </source>
</reference>